<keyword evidence="1" id="KW-0678">Repressor</keyword>
<dbReference type="PROSITE" id="PS00552">
    <property type="entry name" value="HTH_MERR_1"/>
    <property type="match status" value="1"/>
</dbReference>
<dbReference type="Pfam" id="PF13411">
    <property type="entry name" value="MerR_1"/>
    <property type="match status" value="1"/>
</dbReference>
<evidence type="ECO:0000256" key="3">
    <source>
        <dbReference type="ARBA" id="ARBA00023125"/>
    </source>
</evidence>
<gene>
    <name evidence="7" type="ORF">Bdt_0013</name>
</gene>
<evidence type="ECO:0000313" key="8">
    <source>
        <dbReference type="Proteomes" id="UP000010074"/>
    </source>
</evidence>
<dbReference type="SMART" id="SM00422">
    <property type="entry name" value="HTH_MERR"/>
    <property type="match status" value="1"/>
</dbReference>
<dbReference type="KEGG" id="bbat:Bdt_0013"/>
<proteinExistence type="predicted"/>
<evidence type="ECO:0000256" key="1">
    <source>
        <dbReference type="ARBA" id="ARBA00022491"/>
    </source>
</evidence>
<dbReference type="GO" id="GO:0003677">
    <property type="term" value="F:DNA binding"/>
    <property type="evidence" value="ECO:0007669"/>
    <property type="project" value="UniProtKB-KW"/>
</dbReference>
<evidence type="ECO:0000256" key="2">
    <source>
        <dbReference type="ARBA" id="ARBA00023015"/>
    </source>
</evidence>
<dbReference type="SUPFAM" id="SSF46955">
    <property type="entry name" value="Putative DNA-binding domain"/>
    <property type="match status" value="1"/>
</dbReference>
<keyword evidence="5" id="KW-0175">Coiled coil</keyword>
<feature type="domain" description="HTH merR-type" evidence="6">
    <location>
        <begin position="1"/>
        <end position="73"/>
    </location>
</feature>
<dbReference type="PROSITE" id="PS50937">
    <property type="entry name" value="HTH_MERR_2"/>
    <property type="match status" value="1"/>
</dbReference>
<dbReference type="HOGENOM" id="CLU_854344_0_0_7"/>
<accession>K7ZDP9</accession>
<dbReference type="InterPro" id="IPR047057">
    <property type="entry name" value="MerR_fam"/>
</dbReference>
<sequence>MKNWLTIGQFAKASGLSPRALRIYEDMNLLVPPYRGDNGYRYYQESQLSEAARLKEFKDLGFQLEEVKALLQADRELDKSRLVRSLSHRLDLVREQSDQLQDQRRQIEQLLSSLKNNTKPISADERRAIMSYQGNPAIVVTGIQGLQKTAEYIQKHLQDRHIPLLFWSENLELPESYILVLPEDNLGDKGVENLAPNVIVLNSVSGSDSAIRKNYLRLYNFVGSHVTTVIHAEDQALLEIVSNERIRGTYYQYYSKNRALEKQIKKIGGLVCSGSELSMYGYNLQKEAVHLKLESPLGFTDELALLSSLAAVMKLGLPTESLCLK</sequence>
<name>K7ZDP9_BDEBC</name>
<dbReference type="PRINTS" id="PR00040">
    <property type="entry name" value="HTHMERR"/>
</dbReference>
<feature type="coiled-coil region" evidence="5">
    <location>
        <begin position="83"/>
        <end position="117"/>
    </location>
</feature>
<organism evidence="7 8">
    <name type="scientific">Bdellovibrio bacteriovorus str. Tiberius</name>
    <dbReference type="NCBI Taxonomy" id="1069642"/>
    <lineage>
        <taxon>Bacteria</taxon>
        <taxon>Pseudomonadati</taxon>
        <taxon>Bdellovibrionota</taxon>
        <taxon>Bdellovibrionia</taxon>
        <taxon>Bdellovibrionales</taxon>
        <taxon>Pseudobdellovibrionaceae</taxon>
        <taxon>Bdellovibrio</taxon>
    </lineage>
</organism>
<dbReference type="PANTHER" id="PTHR30204">
    <property type="entry name" value="REDOX-CYCLING DRUG-SENSING TRANSCRIPTIONAL ACTIVATOR SOXR"/>
    <property type="match status" value="1"/>
</dbReference>
<dbReference type="PATRIC" id="fig|1069642.3.peg.13"/>
<dbReference type="GO" id="GO:0003700">
    <property type="term" value="F:DNA-binding transcription factor activity"/>
    <property type="evidence" value="ECO:0007669"/>
    <property type="project" value="InterPro"/>
</dbReference>
<dbReference type="STRING" id="1069642.Bdt_0013"/>
<dbReference type="InterPro" id="IPR009061">
    <property type="entry name" value="DNA-bd_dom_put_sf"/>
</dbReference>
<dbReference type="Proteomes" id="UP000010074">
    <property type="component" value="Chromosome"/>
</dbReference>
<reference evidence="7 8" key="1">
    <citation type="journal article" date="2012" name="BMC Genomics">
        <title>Genome analysis of a simultaneously predatory and prey-independent, novel Bdellovibrio bacteriovorus from the River Tiber, supports in silico predictions of both ancient and recent lateral gene transfer from diverse bacteria.</title>
        <authorList>
            <person name="Hobley L."/>
            <person name="Lerner T.R."/>
            <person name="Williams L.E."/>
            <person name="Lambert C."/>
            <person name="Till R."/>
            <person name="Milner D.S."/>
            <person name="Basford S.M."/>
            <person name="Capeness M.J."/>
            <person name="Fenton A.K."/>
            <person name="Atterbury R.J."/>
            <person name="Harris M.A."/>
            <person name="Sockett R.E."/>
        </authorList>
    </citation>
    <scope>NUCLEOTIDE SEQUENCE [LARGE SCALE GENOMIC DNA]</scope>
    <source>
        <strain evidence="7 8">Tiberius</strain>
    </source>
</reference>
<keyword evidence="3" id="KW-0238">DNA-binding</keyword>
<dbReference type="EMBL" id="CP002930">
    <property type="protein sequence ID" value="AFX99726.1"/>
    <property type="molecule type" value="Genomic_DNA"/>
</dbReference>
<evidence type="ECO:0000313" key="7">
    <source>
        <dbReference type="EMBL" id="AFX99726.1"/>
    </source>
</evidence>
<protein>
    <submittedName>
        <fullName evidence="7">Putative transcriptional regulator</fullName>
    </submittedName>
</protein>
<evidence type="ECO:0000259" key="6">
    <source>
        <dbReference type="PROSITE" id="PS50937"/>
    </source>
</evidence>
<keyword evidence="2" id="KW-0805">Transcription regulation</keyword>
<evidence type="ECO:0000256" key="5">
    <source>
        <dbReference type="SAM" id="Coils"/>
    </source>
</evidence>
<dbReference type="OrthoDB" id="5297952at2"/>
<keyword evidence="4" id="KW-0804">Transcription</keyword>
<dbReference type="RefSeq" id="WP_015089222.1">
    <property type="nucleotide sequence ID" value="NC_019567.1"/>
</dbReference>
<dbReference type="AlphaFoldDB" id="K7ZDP9"/>
<dbReference type="PANTHER" id="PTHR30204:SF69">
    <property type="entry name" value="MERR-FAMILY TRANSCRIPTIONAL REGULATOR"/>
    <property type="match status" value="1"/>
</dbReference>
<dbReference type="InterPro" id="IPR000551">
    <property type="entry name" value="MerR-type_HTH_dom"/>
</dbReference>
<evidence type="ECO:0000256" key="4">
    <source>
        <dbReference type="ARBA" id="ARBA00023163"/>
    </source>
</evidence>
<dbReference type="Gene3D" id="1.10.1660.10">
    <property type="match status" value="1"/>
</dbReference>